<feature type="transmembrane region" description="Helical" evidence="1">
    <location>
        <begin position="75"/>
        <end position="96"/>
    </location>
</feature>
<evidence type="ECO:0000256" key="1">
    <source>
        <dbReference type="SAM" id="Phobius"/>
    </source>
</evidence>
<gene>
    <name evidence="2" type="ORF">SAMN05443638_12112</name>
</gene>
<reference evidence="2 3" key="1">
    <citation type="submission" date="2016-11" db="EMBL/GenBank/DDBJ databases">
        <authorList>
            <person name="Jaros S."/>
            <person name="Januszkiewicz K."/>
            <person name="Wedrychowicz H."/>
        </authorList>
    </citation>
    <scope>NUCLEOTIDE SEQUENCE [LARGE SCALE GENOMIC DNA]</scope>
    <source>
        <strain evidence="2 3">DSM 2631</strain>
    </source>
</reference>
<dbReference type="Proteomes" id="UP000184035">
    <property type="component" value="Unassembled WGS sequence"/>
</dbReference>
<dbReference type="Pfam" id="PF06177">
    <property type="entry name" value="QueT"/>
    <property type="match status" value="1"/>
</dbReference>
<keyword evidence="1" id="KW-0812">Transmembrane</keyword>
<keyword evidence="3" id="KW-1185">Reference proteome</keyword>
<name>A0A1M4XUW4_9CLOT</name>
<proteinExistence type="predicted"/>
<feature type="transmembrane region" description="Helical" evidence="1">
    <location>
        <begin position="132"/>
        <end position="153"/>
    </location>
</feature>
<feature type="transmembrane region" description="Helical" evidence="1">
    <location>
        <begin position="42"/>
        <end position="63"/>
    </location>
</feature>
<dbReference type="RefSeq" id="WP_072896836.1">
    <property type="nucleotide sequence ID" value="NZ_FQVM01000021.1"/>
</dbReference>
<keyword evidence="1" id="KW-1133">Transmembrane helix</keyword>
<dbReference type="STRING" id="1533.SAMN05443638_12112"/>
<dbReference type="PIRSF" id="PIRSF031501">
    <property type="entry name" value="QueT"/>
    <property type="match status" value="1"/>
</dbReference>
<dbReference type="EMBL" id="FQVM01000021">
    <property type="protein sequence ID" value="SHE97042.1"/>
    <property type="molecule type" value="Genomic_DNA"/>
</dbReference>
<evidence type="ECO:0000313" key="3">
    <source>
        <dbReference type="Proteomes" id="UP000184035"/>
    </source>
</evidence>
<protein>
    <submittedName>
        <fullName evidence="2">Uncharacterized membrane protein</fullName>
    </submittedName>
</protein>
<dbReference type="AlphaFoldDB" id="A0A1M4XUW4"/>
<dbReference type="PANTHER" id="PTHR40044">
    <property type="entry name" value="INTEGRAL MEMBRANE PROTEIN-RELATED"/>
    <property type="match status" value="1"/>
</dbReference>
<dbReference type="PANTHER" id="PTHR40044:SF1">
    <property type="entry name" value="INTEGRAL MEMBRANE PROTEIN"/>
    <property type="match status" value="1"/>
</dbReference>
<evidence type="ECO:0000313" key="2">
    <source>
        <dbReference type="EMBL" id="SHE97042.1"/>
    </source>
</evidence>
<organism evidence="2 3">
    <name type="scientific">Clostridium fallax</name>
    <dbReference type="NCBI Taxonomy" id="1533"/>
    <lineage>
        <taxon>Bacteria</taxon>
        <taxon>Bacillati</taxon>
        <taxon>Bacillota</taxon>
        <taxon>Clostridia</taxon>
        <taxon>Eubacteriales</taxon>
        <taxon>Clostridiaceae</taxon>
        <taxon>Clostridium</taxon>
    </lineage>
</organism>
<dbReference type="InterPro" id="IPR010387">
    <property type="entry name" value="QueT"/>
</dbReference>
<feature type="transmembrane region" description="Helical" evidence="1">
    <location>
        <begin position="6"/>
        <end position="30"/>
    </location>
</feature>
<feature type="transmembrane region" description="Helical" evidence="1">
    <location>
        <begin position="103"/>
        <end position="126"/>
    </location>
</feature>
<accession>A0A1M4XUW4</accession>
<dbReference type="OrthoDB" id="9786793at2"/>
<sequence length="169" mass="18590">MNLDRKIITIVKMALVAAIYVVLTIAIAPLSYMNIQCRISEIMVLLAFINPSYIIGLTLGCFIANTLGPNGLTDIIFGTLATFLSVSAIAVTGNFIKNKARGIFIASLWPTIFNGLIIGTMLHYILNIPLALSIFQVAIGEFFIVTIIGVPLFKFFTKKYGKYYDKLSI</sequence>
<keyword evidence="1" id="KW-0472">Membrane</keyword>